<name>A0A7C9D9K3_OPUST</name>
<organism evidence="3">
    <name type="scientific">Opuntia streptacantha</name>
    <name type="common">Prickly pear cactus</name>
    <name type="synonym">Opuntia cardona</name>
    <dbReference type="NCBI Taxonomy" id="393608"/>
    <lineage>
        <taxon>Eukaryota</taxon>
        <taxon>Viridiplantae</taxon>
        <taxon>Streptophyta</taxon>
        <taxon>Embryophyta</taxon>
        <taxon>Tracheophyta</taxon>
        <taxon>Spermatophyta</taxon>
        <taxon>Magnoliopsida</taxon>
        <taxon>eudicotyledons</taxon>
        <taxon>Gunneridae</taxon>
        <taxon>Pentapetalae</taxon>
        <taxon>Caryophyllales</taxon>
        <taxon>Cactineae</taxon>
        <taxon>Cactaceae</taxon>
        <taxon>Opuntioideae</taxon>
        <taxon>Opuntia</taxon>
    </lineage>
</organism>
<dbReference type="SUPFAM" id="SSF74731">
    <property type="entry name" value="Ribosomal protein L20"/>
    <property type="match status" value="1"/>
</dbReference>
<reference evidence="3" key="2">
    <citation type="submission" date="2020-07" db="EMBL/GenBank/DDBJ databases">
        <authorList>
            <person name="Vera ALvarez R."/>
            <person name="Arias-Moreno D.M."/>
            <person name="Jimenez-Jacinto V."/>
            <person name="Jimenez-Bremont J.F."/>
            <person name="Swaminathan K."/>
            <person name="Moose S.P."/>
            <person name="Guerrero-Gonzalez M.L."/>
            <person name="Marino-Ramirez L."/>
            <person name="Landsman D."/>
            <person name="Rodriguez-Kessler M."/>
            <person name="Delgado-Sanchez P."/>
        </authorList>
    </citation>
    <scope>NUCLEOTIDE SEQUENCE</scope>
    <source>
        <tissue evidence="3">Cladode</tissue>
    </source>
</reference>
<proteinExistence type="predicted"/>
<evidence type="ECO:0000256" key="2">
    <source>
        <dbReference type="SAM" id="MobiDB-lite"/>
    </source>
</evidence>
<sequence length="131" mass="15465">MRATANQGQLAGWVACFVIRQNCTPVKNKKRNHTGTTVHCRSNWKGSTFQGDHPRVSQTIAQKKIRALILAHWVRERQTRDFRHLWIQINPVIRESPLLLSDTSMPKKWEKRRVKRENKKDRHLHNLSVQQ</sequence>
<dbReference type="EMBL" id="GISG01099586">
    <property type="protein sequence ID" value="MBA4636327.1"/>
    <property type="molecule type" value="Transcribed_RNA"/>
</dbReference>
<feature type="region of interest" description="Disordered" evidence="2">
    <location>
        <begin position="107"/>
        <end position="131"/>
    </location>
</feature>
<evidence type="ECO:0000313" key="3">
    <source>
        <dbReference type="EMBL" id="MBA4636327.1"/>
    </source>
</evidence>
<dbReference type="InterPro" id="IPR035566">
    <property type="entry name" value="Ribosomal_protein_bL20_C"/>
</dbReference>
<evidence type="ECO:0000256" key="1">
    <source>
        <dbReference type="ARBA" id="ARBA00035295"/>
    </source>
</evidence>
<accession>A0A7C9D9K3</accession>
<feature type="compositionally biased region" description="Basic residues" evidence="2">
    <location>
        <begin position="109"/>
        <end position="125"/>
    </location>
</feature>
<dbReference type="PROSITE" id="PS51257">
    <property type="entry name" value="PROKAR_LIPOPROTEIN"/>
    <property type="match status" value="1"/>
</dbReference>
<reference evidence="3" key="1">
    <citation type="journal article" date="2013" name="J. Plant Res.">
        <title>Effect of fungi and light on seed germination of three Opuntia species from semiarid lands of central Mexico.</title>
        <authorList>
            <person name="Delgado-Sanchez P."/>
            <person name="Jimenez-Bremont J.F."/>
            <person name="Guerrero-Gonzalez Mde L."/>
            <person name="Flores J."/>
        </authorList>
    </citation>
    <scope>NUCLEOTIDE SEQUENCE</scope>
    <source>
        <tissue evidence="3">Cladode</tissue>
    </source>
</reference>
<dbReference type="AlphaFoldDB" id="A0A7C9D9K3"/>
<protein>
    <recommendedName>
        <fullName evidence="1">Large ribosomal subunit protein bL20c</fullName>
    </recommendedName>
</protein>